<dbReference type="Pfam" id="PF14804">
    <property type="entry name" value="Jag_N"/>
    <property type="match status" value="1"/>
</dbReference>
<reference evidence="2 3" key="1">
    <citation type="submission" date="2018-05" db="EMBL/GenBank/DDBJ databases">
        <title>Genomic Encyclopedia of Type Strains, Phase IV (KMG-IV): sequencing the most valuable type-strain genomes for metagenomic binning, comparative biology and taxonomic classification.</title>
        <authorList>
            <person name="Goeker M."/>
        </authorList>
    </citation>
    <scope>NUCLEOTIDE SEQUENCE [LARGE SCALE GENOMIC DNA]</scope>
    <source>
        <strain evidence="2 3">DSM 22440</strain>
    </source>
</reference>
<evidence type="ECO:0000313" key="2">
    <source>
        <dbReference type="EMBL" id="PXW88974.1"/>
    </source>
</evidence>
<dbReference type="Pfam" id="PF03961">
    <property type="entry name" value="FapA"/>
    <property type="match status" value="1"/>
</dbReference>
<accession>A0A2V3W726</accession>
<dbReference type="RefSeq" id="WP_170114380.1">
    <property type="nucleotide sequence ID" value="NZ_QJJR01000011.1"/>
</dbReference>
<dbReference type="PANTHER" id="PTHR38032:SF1">
    <property type="entry name" value="RNA-BINDING PROTEIN KHPB N-TERMINAL DOMAIN-CONTAINING PROTEIN"/>
    <property type="match status" value="1"/>
</dbReference>
<dbReference type="Gene3D" id="3.30.30.80">
    <property type="entry name" value="probable RNA-binding protein from clostridium symbiosum atcc 14940"/>
    <property type="match status" value="1"/>
</dbReference>
<sequence>MQTFISKEKTVKEAIRLGLQSLNLSLNQVQIEVIQPESKGVLGMGAKDAIVKLSYELNEQPNAPNPIVVNVAKDNQVEREDMALDQFLSYIESSDQALDDDRLDTEEIDTNDFYDHASLKGKAWIKDSTLHVKDSEKHTPSIHLTDGVHAKKDGKRIDKRVLFVSEKELITFDLEETFEKTEWSVKVINQDLAVELAIKPGVKHTRQLKDTAPSHQVKIESTEKVELHQTVTAVEIKQQLADLSVQYGIFEEVIHEALNTFEGGTFIIAEGKAATDGKDGWLEKMVATDVLDLSKENDDLAAVDYRERKKLPTVEKGQIIAIIHDPIEGKPGVNVHGKEVAPRLAKQLHVKTQKGTLLLEDRIIANENGRPYIEQRGQYVKTKVLPQMVHNGDVDLGSGNIEFRGDIEIKGEVKEGMKIQSGGHVEIHQTVNGATIHAQKSIRINGSVNASDVSAGSHVDVEMQHLLESIYQKSERMYIMLKQIFKSKEFKTSSYKDTSVTSLILLLKEKRFGNLPKEIEKFNQLVEQEQAVLIDEEWLKLVEQLKHVFFKIPQVDISLVTFQQMIENMKSLIELSAIQNDQDVELMLKNALNSRLICAGDVTVTGRSCINTYIEADGFVEVKGILRGGHVFAGAGCNINEVGGRLGAKTIVRVPEDQKIRLGKVLEGTVIKIGDMQHIFEQSEMGVYARLNAEGDLQLH</sequence>
<dbReference type="AlphaFoldDB" id="A0A2V3W726"/>
<dbReference type="InterPro" id="IPR038247">
    <property type="entry name" value="Jag_N_dom_sf"/>
</dbReference>
<proteinExistence type="predicted"/>
<feature type="domain" description="RNA-binding protein KhpB N-terminal" evidence="1">
    <location>
        <begin position="5"/>
        <end position="56"/>
    </location>
</feature>
<protein>
    <recommendedName>
        <fullName evidence="1">RNA-binding protein KhpB N-terminal domain-containing protein</fullName>
    </recommendedName>
</protein>
<gene>
    <name evidence="2" type="ORF">DES38_11118</name>
</gene>
<name>A0A2V3W726_9BACI</name>
<dbReference type="PANTHER" id="PTHR38032">
    <property type="entry name" value="POLYMERASE-RELATED"/>
    <property type="match status" value="1"/>
</dbReference>
<dbReference type="Proteomes" id="UP000247922">
    <property type="component" value="Unassembled WGS sequence"/>
</dbReference>
<dbReference type="InterPro" id="IPR046866">
    <property type="entry name" value="FapA_N"/>
</dbReference>
<evidence type="ECO:0000259" key="1">
    <source>
        <dbReference type="SMART" id="SM01245"/>
    </source>
</evidence>
<dbReference type="InterPro" id="IPR005646">
    <property type="entry name" value="FapA"/>
</dbReference>
<dbReference type="InterPro" id="IPR046865">
    <property type="entry name" value="FapA_b_solenoid"/>
</dbReference>
<organism evidence="2 3">
    <name type="scientific">Streptohalobacillus salinus</name>
    <dbReference type="NCBI Taxonomy" id="621096"/>
    <lineage>
        <taxon>Bacteria</taxon>
        <taxon>Bacillati</taxon>
        <taxon>Bacillota</taxon>
        <taxon>Bacilli</taxon>
        <taxon>Bacillales</taxon>
        <taxon>Bacillaceae</taxon>
        <taxon>Streptohalobacillus</taxon>
    </lineage>
</organism>
<comment type="caution">
    <text evidence="2">The sequence shown here is derived from an EMBL/GenBank/DDBJ whole genome shotgun (WGS) entry which is preliminary data.</text>
</comment>
<dbReference type="InterPro" id="IPR032782">
    <property type="entry name" value="KhpB_N"/>
</dbReference>
<dbReference type="EMBL" id="QJJR01000011">
    <property type="protein sequence ID" value="PXW88974.1"/>
    <property type="molecule type" value="Genomic_DNA"/>
</dbReference>
<dbReference type="SMART" id="SM01245">
    <property type="entry name" value="Jag_N"/>
    <property type="match status" value="1"/>
</dbReference>
<dbReference type="Pfam" id="PF20250">
    <property type="entry name" value="FapA_N"/>
    <property type="match status" value="1"/>
</dbReference>
<evidence type="ECO:0000313" key="3">
    <source>
        <dbReference type="Proteomes" id="UP000247922"/>
    </source>
</evidence>
<keyword evidence="3" id="KW-1185">Reference proteome</keyword>